<feature type="region of interest" description="Disordered" evidence="1">
    <location>
        <begin position="142"/>
        <end position="174"/>
    </location>
</feature>
<dbReference type="Proteomes" id="UP001283361">
    <property type="component" value="Unassembled WGS sequence"/>
</dbReference>
<evidence type="ECO:0000256" key="1">
    <source>
        <dbReference type="SAM" id="MobiDB-lite"/>
    </source>
</evidence>
<keyword evidence="3" id="KW-1185">Reference proteome</keyword>
<evidence type="ECO:0000313" key="3">
    <source>
        <dbReference type="Proteomes" id="UP001283361"/>
    </source>
</evidence>
<feature type="region of interest" description="Disordered" evidence="1">
    <location>
        <begin position="49"/>
        <end position="75"/>
    </location>
</feature>
<protein>
    <submittedName>
        <fullName evidence="2">Uncharacterized protein</fullName>
    </submittedName>
</protein>
<dbReference type="EMBL" id="JAWDGP010006903">
    <property type="protein sequence ID" value="KAK3733308.1"/>
    <property type="molecule type" value="Genomic_DNA"/>
</dbReference>
<name>A0AAE0Y5Y4_9GAST</name>
<evidence type="ECO:0000313" key="2">
    <source>
        <dbReference type="EMBL" id="KAK3733308.1"/>
    </source>
</evidence>
<dbReference type="AlphaFoldDB" id="A0AAE0Y5Y4"/>
<reference evidence="2" key="1">
    <citation type="journal article" date="2023" name="G3 (Bethesda)">
        <title>A reference genome for the long-term kleptoplast-retaining sea slug Elysia crispata morphotype clarki.</title>
        <authorList>
            <person name="Eastman K.E."/>
            <person name="Pendleton A.L."/>
            <person name="Shaikh M.A."/>
            <person name="Suttiyut T."/>
            <person name="Ogas R."/>
            <person name="Tomko P."/>
            <person name="Gavelis G."/>
            <person name="Widhalm J.R."/>
            <person name="Wisecaver J.H."/>
        </authorList>
    </citation>
    <scope>NUCLEOTIDE SEQUENCE</scope>
    <source>
        <strain evidence="2">ECLA1</strain>
    </source>
</reference>
<proteinExistence type="predicted"/>
<organism evidence="2 3">
    <name type="scientific">Elysia crispata</name>
    <name type="common">lettuce slug</name>
    <dbReference type="NCBI Taxonomy" id="231223"/>
    <lineage>
        <taxon>Eukaryota</taxon>
        <taxon>Metazoa</taxon>
        <taxon>Spiralia</taxon>
        <taxon>Lophotrochozoa</taxon>
        <taxon>Mollusca</taxon>
        <taxon>Gastropoda</taxon>
        <taxon>Heterobranchia</taxon>
        <taxon>Euthyneura</taxon>
        <taxon>Panpulmonata</taxon>
        <taxon>Sacoglossa</taxon>
        <taxon>Placobranchoidea</taxon>
        <taxon>Plakobranchidae</taxon>
        <taxon>Elysia</taxon>
    </lineage>
</organism>
<sequence>MNKGMSPAKRQPMRGRVRLVPPRVPFSPSLGTITAVEGLPMMVPPSKAPLALQRPPTGPKLQSENTGDRDMTMSSKDASLMREVSSLRGKVSTASLSSLPAVPPTPTNQLELSYQHRPQSLSPKAPIKSSLVLSMWRKISSTGLRGQGKQDDCGLPSGHRGWENWRTPSQNSAV</sequence>
<gene>
    <name evidence="2" type="ORF">RRG08_037100</name>
</gene>
<comment type="caution">
    <text evidence="2">The sequence shown here is derived from an EMBL/GenBank/DDBJ whole genome shotgun (WGS) entry which is preliminary data.</text>
</comment>
<accession>A0AAE0Y5Y4</accession>